<protein>
    <submittedName>
        <fullName evidence="2">Uncharacterized protein</fullName>
    </submittedName>
</protein>
<dbReference type="EMBL" id="JACDXX010000022">
    <property type="protein sequence ID" value="MCB5411889.1"/>
    <property type="molecule type" value="Genomic_DNA"/>
</dbReference>
<dbReference type="RefSeq" id="WP_226937320.1">
    <property type="nucleotide sequence ID" value="NZ_JACDXX010000022.1"/>
</dbReference>
<reference evidence="2 3" key="1">
    <citation type="submission" date="2020-07" db="EMBL/GenBank/DDBJ databases">
        <title>Pseudogemmobacter sp. nov., isolated from poultry manure in Taiwan.</title>
        <authorList>
            <person name="Lin S.-Y."/>
            <person name="Tang Y.-S."/>
            <person name="Young C.-C."/>
        </authorList>
    </citation>
    <scope>NUCLEOTIDE SEQUENCE [LARGE SCALE GENOMIC DNA]</scope>
    <source>
        <strain evidence="2 3">CC-YST710</strain>
    </source>
</reference>
<sequence length="209" mass="23337">MSNPTDTQALHAALMVEMSGTKPGSSKKATPESKARLRAILADLESKAQVDAQSKAHSKAVSNDGADSVKFHRDYQKYGEPSGLTLAEFADVWKLRQKVVMYYNRQGREVFKSAYSLWKDATRQRLKRPPRKNADLSGMNADEKRLHRRPQNAKSQRKLRAEKRAHEELRAGAARLLTDDELLYIAEAEAAPKEVDQYLASLGAAEAAE</sequence>
<accession>A0ABS8CR77</accession>
<comment type="caution">
    <text evidence="2">The sequence shown here is derived from an EMBL/GenBank/DDBJ whole genome shotgun (WGS) entry which is preliminary data.</text>
</comment>
<evidence type="ECO:0000256" key="1">
    <source>
        <dbReference type="SAM" id="MobiDB-lite"/>
    </source>
</evidence>
<keyword evidence="3" id="KW-1185">Reference proteome</keyword>
<feature type="region of interest" description="Disordered" evidence="1">
    <location>
        <begin position="124"/>
        <end position="165"/>
    </location>
</feature>
<dbReference type="Proteomes" id="UP001198571">
    <property type="component" value="Unassembled WGS sequence"/>
</dbReference>
<evidence type="ECO:0000313" key="2">
    <source>
        <dbReference type="EMBL" id="MCB5411889.1"/>
    </source>
</evidence>
<proteinExistence type="predicted"/>
<evidence type="ECO:0000313" key="3">
    <source>
        <dbReference type="Proteomes" id="UP001198571"/>
    </source>
</evidence>
<gene>
    <name evidence="2" type="ORF">H0485_18010</name>
</gene>
<organism evidence="2 3">
    <name type="scientific">Pseudogemmobacter faecipullorum</name>
    <dbReference type="NCBI Taxonomy" id="2755041"/>
    <lineage>
        <taxon>Bacteria</taxon>
        <taxon>Pseudomonadati</taxon>
        <taxon>Pseudomonadota</taxon>
        <taxon>Alphaproteobacteria</taxon>
        <taxon>Rhodobacterales</taxon>
        <taxon>Paracoccaceae</taxon>
        <taxon>Pseudogemmobacter</taxon>
    </lineage>
</organism>
<name>A0ABS8CR77_9RHOB</name>
<feature type="compositionally biased region" description="Basic residues" evidence="1">
    <location>
        <begin position="146"/>
        <end position="161"/>
    </location>
</feature>